<accession>A0A0F8Y1H9</accession>
<evidence type="ECO:0000313" key="1">
    <source>
        <dbReference type="EMBL" id="KKK75138.1"/>
    </source>
</evidence>
<gene>
    <name evidence="1" type="ORF">LCGC14_2876760</name>
</gene>
<dbReference type="AlphaFoldDB" id="A0A0F8Y1H9"/>
<proteinExistence type="predicted"/>
<protein>
    <submittedName>
        <fullName evidence="1">Uncharacterized protein</fullName>
    </submittedName>
</protein>
<reference evidence="1" key="1">
    <citation type="journal article" date="2015" name="Nature">
        <title>Complex archaea that bridge the gap between prokaryotes and eukaryotes.</title>
        <authorList>
            <person name="Spang A."/>
            <person name="Saw J.H."/>
            <person name="Jorgensen S.L."/>
            <person name="Zaremba-Niedzwiedzka K."/>
            <person name="Martijn J."/>
            <person name="Lind A.E."/>
            <person name="van Eijk R."/>
            <person name="Schleper C."/>
            <person name="Guy L."/>
            <person name="Ettema T.J."/>
        </authorList>
    </citation>
    <scope>NUCLEOTIDE SEQUENCE</scope>
</reference>
<sequence>FVFPGDITYDNDQAAPRNYIIDQTANPNITYEGDVTISETGGGTLTLNKGTGTITFDGSTTYTDDVGVNLGDVEISATTFTPATNMECDDLTGLNGGFMDGGGADPGVTFTINGDLDWQAGFTVQSTFIKGSTWDVTGNFTANGQSMAAGGGEWFLNIGGTAVASGAGDVKDSNAGGTEIDASANPWTDSGGNTNWNFGAAGLSISIAMHHYKQMMGVN</sequence>
<name>A0A0F8Y1H9_9ZZZZ</name>
<feature type="non-terminal residue" evidence="1">
    <location>
        <position position="1"/>
    </location>
</feature>
<dbReference type="EMBL" id="LAZR01055999">
    <property type="protein sequence ID" value="KKK75138.1"/>
    <property type="molecule type" value="Genomic_DNA"/>
</dbReference>
<organism evidence="1">
    <name type="scientific">marine sediment metagenome</name>
    <dbReference type="NCBI Taxonomy" id="412755"/>
    <lineage>
        <taxon>unclassified sequences</taxon>
        <taxon>metagenomes</taxon>
        <taxon>ecological metagenomes</taxon>
    </lineage>
</organism>
<comment type="caution">
    <text evidence="1">The sequence shown here is derived from an EMBL/GenBank/DDBJ whole genome shotgun (WGS) entry which is preliminary data.</text>
</comment>